<dbReference type="Pfam" id="PF05340">
    <property type="entry name" value="DUF740"/>
    <property type="match status" value="2"/>
</dbReference>
<dbReference type="AlphaFoldDB" id="A0AAD8KTD3"/>
<dbReference type="PANTHER" id="PTHR31659:SF0">
    <property type="entry name" value="EMB|CAB61945.1"/>
    <property type="match status" value="1"/>
</dbReference>
<comment type="caution">
    <text evidence="2">The sequence shown here is derived from an EMBL/GenBank/DDBJ whole genome shotgun (WGS) entry which is preliminary data.</text>
</comment>
<sequence length="569" mass="63856">MPHPQIRTVTKNRTRSRRFSGCNRHPNEPVTGICALCLRDRLAGLDSASSQVEEVVVCSRRSRGHGGGVSSVPELRRSRSVAGESCKVLNDLVLDQRRKSCDVRVRVRAHNTLSDLFVVDDDMKKVRDGDSRVELRINEAVDEEDNGDNDVDCGIRVLDDVIGGNEIGYDGDCGIRVLDDVIGGNEVVDDDEVVEGDLKTMKEIIDMEMENKRRSLLNTASVFTQKLRKWRRKQKEKKQRKCVDGGMENVRSKLGELSRFRETQSEVAEYGLGRRSCDTEPRFSIDAHRLSVEDGRMSFDEHRASWDGYMIARTIPSLTPMLSVVDNMMLAPVNRVTNTIVENLQMHSISEDGASSGCSGQSNSDSSNSNRRSSSSSMKSSSRKTEGFGVDDVKSASNARVSPASDAIFQGTKLVITEKELKDWHLNSIKNNKTECVSNTPNLINKTSVMNPSNEQKKTLLSNRWRKVCNLWGHKQKHDDKNGEKKILEHIPENKAEIVNSSANLVRNPSCVNSRTRRDEFVLDRNRSTRYSTSDIDSGLLRLYLTPFRNSRRNKSGKSRAPSMVTNGF</sequence>
<proteinExistence type="predicted"/>
<evidence type="ECO:0000313" key="3">
    <source>
        <dbReference type="Proteomes" id="UP001229421"/>
    </source>
</evidence>
<accession>A0AAD8KTD3</accession>
<feature type="compositionally biased region" description="Low complexity" evidence="1">
    <location>
        <begin position="353"/>
        <end position="380"/>
    </location>
</feature>
<evidence type="ECO:0000313" key="2">
    <source>
        <dbReference type="EMBL" id="KAK1428683.1"/>
    </source>
</evidence>
<feature type="compositionally biased region" description="Basic and acidic residues" evidence="1">
    <location>
        <begin position="383"/>
        <end position="394"/>
    </location>
</feature>
<keyword evidence="3" id="KW-1185">Reference proteome</keyword>
<dbReference type="EMBL" id="JAUHHV010000004">
    <property type="protein sequence ID" value="KAK1428683.1"/>
    <property type="molecule type" value="Genomic_DNA"/>
</dbReference>
<dbReference type="InterPro" id="IPR008004">
    <property type="entry name" value="OCTOPUS-like"/>
</dbReference>
<organism evidence="2 3">
    <name type="scientific">Tagetes erecta</name>
    <name type="common">African marigold</name>
    <dbReference type="NCBI Taxonomy" id="13708"/>
    <lineage>
        <taxon>Eukaryota</taxon>
        <taxon>Viridiplantae</taxon>
        <taxon>Streptophyta</taxon>
        <taxon>Embryophyta</taxon>
        <taxon>Tracheophyta</taxon>
        <taxon>Spermatophyta</taxon>
        <taxon>Magnoliopsida</taxon>
        <taxon>eudicotyledons</taxon>
        <taxon>Gunneridae</taxon>
        <taxon>Pentapetalae</taxon>
        <taxon>asterids</taxon>
        <taxon>campanulids</taxon>
        <taxon>Asterales</taxon>
        <taxon>Asteraceae</taxon>
        <taxon>Asteroideae</taxon>
        <taxon>Heliantheae alliance</taxon>
        <taxon>Tageteae</taxon>
        <taxon>Tagetes</taxon>
    </lineage>
</organism>
<feature type="region of interest" description="Disordered" evidence="1">
    <location>
        <begin position="1"/>
        <end position="22"/>
    </location>
</feature>
<feature type="region of interest" description="Disordered" evidence="1">
    <location>
        <begin position="351"/>
        <end position="402"/>
    </location>
</feature>
<protein>
    <submittedName>
        <fullName evidence="2">Uncharacterized protein</fullName>
    </submittedName>
</protein>
<evidence type="ECO:0000256" key="1">
    <source>
        <dbReference type="SAM" id="MobiDB-lite"/>
    </source>
</evidence>
<reference evidence="2" key="1">
    <citation type="journal article" date="2023" name="bioRxiv">
        <title>Improved chromosome-level genome assembly for marigold (Tagetes erecta).</title>
        <authorList>
            <person name="Jiang F."/>
            <person name="Yuan L."/>
            <person name="Wang S."/>
            <person name="Wang H."/>
            <person name="Xu D."/>
            <person name="Wang A."/>
            <person name="Fan W."/>
        </authorList>
    </citation>
    <scope>NUCLEOTIDE SEQUENCE</scope>
    <source>
        <strain evidence="2">WSJ</strain>
        <tissue evidence="2">Leaf</tissue>
    </source>
</reference>
<dbReference type="PANTHER" id="PTHR31659">
    <property type="entry name" value="PROTEIN: UPF0503-LIKE PROTEIN, PUTATIVE (DUF740)-RELATED"/>
    <property type="match status" value="1"/>
</dbReference>
<gene>
    <name evidence="2" type="ORF">QVD17_17522</name>
</gene>
<name>A0AAD8KTD3_TARER</name>
<dbReference type="Proteomes" id="UP001229421">
    <property type="component" value="Unassembled WGS sequence"/>
</dbReference>